<reference evidence="7" key="1">
    <citation type="submission" date="2020-07" db="EMBL/GenBank/DDBJ databases">
        <title>A long reads based de novo assembly of the rainbow trout Arlee double haploid line genome.</title>
        <authorList>
            <person name="Gao G."/>
            <person name="Palti Y."/>
        </authorList>
    </citation>
    <scope>NUCLEOTIDE SEQUENCE [LARGE SCALE GENOMIC DNA]</scope>
</reference>
<dbReference type="InterPro" id="IPR000483">
    <property type="entry name" value="Cys-rich_flank_reg_C"/>
</dbReference>
<keyword evidence="8" id="KW-1185">Reference proteome</keyword>
<feature type="domain" description="LRRCT" evidence="6">
    <location>
        <begin position="696"/>
        <end position="743"/>
    </location>
</feature>
<feature type="domain" description="LRRCT" evidence="6">
    <location>
        <begin position="282"/>
        <end position="330"/>
    </location>
</feature>
<dbReference type="SMART" id="SM00364">
    <property type="entry name" value="LRR_BAC"/>
    <property type="match status" value="4"/>
</dbReference>
<dbReference type="InterPro" id="IPR003591">
    <property type="entry name" value="Leu-rich_rpt_typical-subtyp"/>
</dbReference>
<dbReference type="PROSITE" id="PS51450">
    <property type="entry name" value="LRR"/>
    <property type="match status" value="2"/>
</dbReference>
<keyword evidence="1" id="KW-0433">Leucine-rich repeat</keyword>
<keyword evidence="3" id="KW-0677">Repeat</keyword>
<dbReference type="Proteomes" id="UP000694395">
    <property type="component" value="Chromosome 23"/>
</dbReference>
<evidence type="ECO:0000256" key="3">
    <source>
        <dbReference type="ARBA" id="ARBA00022737"/>
    </source>
</evidence>
<reference evidence="7" key="2">
    <citation type="submission" date="2025-08" db="UniProtKB">
        <authorList>
            <consortium name="Ensembl"/>
        </authorList>
    </citation>
    <scope>IDENTIFICATION</scope>
</reference>
<dbReference type="InterPro" id="IPR001611">
    <property type="entry name" value="Leu-rich_rpt"/>
</dbReference>
<dbReference type="GeneTree" id="ENSGT00940000165277"/>
<dbReference type="Ensembl" id="ENSOMYT00000107081.2">
    <property type="protein sequence ID" value="ENSOMYP00000098628.2"/>
    <property type="gene ID" value="ENSOMYG00000044762.2"/>
</dbReference>
<name>A0A8C7UHV3_ONCMY</name>
<evidence type="ECO:0000256" key="5">
    <source>
        <dbReference type="SAM" id="MobiDB-lite"/>
    </source>
</evidence>
<feature type="region of interest" description="Disordered" evidence="5">
    <location>
        <begin position="749"/>
        <end position="806"/>
    </location>
</feature>
<proteinExistence type="predicted"/>
<dbReference type="FunFam" id="3.80.10.10:FF:000770">
    <property type="entry name" value="Uncharacterized protein"/>
    <property type="match status" value="1"/>
</dbReference>
<evidence type="ECO:0000259" key="6">
    <source>
        <dbReference type="SMART" id="SM00082"/>
    </source>
</evidence>
<feature type="compositionally biased region" description="Basic residues" evidence="5">
    <location>
        <begin position="777"/>
        <end position="789"/>
    </location>
</feature>
<dbReference type="AlphaFoldDB" id="A0A8C7UHV3"/>
<protein>
    <submittedName>
        <fullName evidence="7">Chondroadherin-like b</fullName>
    </submittedName>
</protein>
<keyword evidence="2" id="KW-0732">Signal</keyword>
<dbReference type="SMART" id="SM00369">
    <property type="entry name" value="LRR_TYP"/>
    <property type="match status" value="14"/>
</dbReference>
<evidence type="ECO:0000313" key="8">
    <source>
        <dbReference type="Proteomes" id="UP000694395"/>
    </source>
</evidence>
<organism evidence="7 8">
    <name type="scientific">Oncorhynchus mykiss</name>
    <name type="common">Rainbow trout</name>
    <name type="synonym">Salmo gairdneri</name>
    <dbReference type="NCBI Taxonomy" id="8022"/>
    <lineage>
        <taxon>Eukaryota</taxon>
        <taxon>Metazoa</taxon>
        <taxon>Chordata</taxon>
        <taxon>Craniata</taxon>
        <taxon>Vertebrata</taxon>
        <taxon>Euteleostomi</taxon>
        <taxon>Actinopterygii</taxon>
        <taxon>Neopterygii</taxon>
        <taxon>Teleostei</taxon>
        <taxon>Protacanthopterygii</taxon>
        <taxon>Salmoniformes</taxon>
        <taxon>Salmonidae</taxon>
        <taxon>Salmoninae</taxon>
        <taxon>Oncorhynchus</taxon>
    </lineage>
</organism>
<feature type="compositionally biased region" description="Low complexity" evidence="5">
    <location>
        <begin position="749"/>
        <end position="760"/>
    </location>
</feature>
<accession>A0A8C7UHV3</accession>
<dbReference type="Pfam" id="PF01463">
    <property type="entry name" value="LRRCT"/>
    <property type="match status" value="2"/>
</dbReference>
<dbReference type="PANTHER" id="PTHR24369:SF210">
    <property type="entry name" value="CHAOPTIN-RELATED"/>
    <property type="match status" value="1"/>
</dbReference>
<evidence type="ECO:0000256" key="1">
    <source>
        <dbReference type="ARBA" id="ARBA00022614"/>
    </source>
</evidence>
<reference evidence="7" key="3">
    <citation type="submission" date="2025-09" db="UniProtKB">
        <authorList>
            <consortium name="Ensembl"/>
        </authorList>
    </citation>
    <scope>IDENTIFICATION</scope>
</reference>
<dbReference type="SUPFAM" id="SSF52058">
    <property type="entry name" value="L domain-like"/>
    <property type="match status" value="2"/>
</dbReference>
<dbReference type="SMART" id="SM00082">
    <property type="entry name" value="LRRCT"/>
    <property type="match status" value="2"/>
</dbReference>
<dbReference type="Gene3D" id="3.80.10.10">
    <property type="entry name" value="Ribonuclease Inhibitor"/>
    <property type="match status" value="3"/>
</dbReference>
<dbReference type="FunFam" id="3.80.10.10:FF:000368">
    <property type="entry name" value="Chondroadherin like"/>
    <property type="match status" value="1"/>
</dbReference>
<dbReference type="InterPro" id="IPR032675">
    <property type="entry name" value="LRR_dom_sf"/>
</dbReference>
<evidence type="ECO:0000313" key="7">
    <source>
        <dbReference type="Ensembl" id="ENSOMYP00000098628.2"/>
    </source>
</evidence>
<dbReference type="InterPro" id="IPR050541">
    <property type="entry name" value="LRR_TM_domain-containing"/>
</dbReference>
<dbReference type="Pfam" id="PF00560">
    <property type="entry name" value="LRR_1"/>
    <property type="match status" value="1"/>
</dbReference>
<dbReference type="Pfam" id="PF13855">
    <property type="entry name" value="LRR_8"/>
    <property type="match status" value="4"/>
</dbReference>
<dbReference type="GO" id="GO:0005886">
    <property type="term" value="C:plasma membrane"/>
    <property type="evidence" value="ECO:0007669"/>
    <property type="project" value="TreeGrafter"/>
</dbReference>
<dbReference type="PANTHER" id="PTHR24369">
    <property type="entry name" value="ANTIGEN BSP, PUTATIVE-RELATED"/>
    <property type="match status" value="1"/>
</dbReference>
<evidence type="ECO:0000256" key="4">
    <source>
        <dbReference type="ARBA" id="ARBA00023180"/>
    </source>
</evidence>
<keyword evidence="4" id="KW-0325">Glycoprotein</keyword>
<evidence type="ECO:0000256" key="2">
    <source>
        <dbReference type="ARBA" id="ARBA00022729"/>
    </source>
</evidence>
<sequence>MFLGELGIENEKLHTLFLHLISLYLSLSLSCRHSLPSLPFPLPPTLSPPSHSPFLSLSPLPLIPPSSHSIPSLSFPLPPTRSPPSHSPFLPLSLLSHLQESFDGLSSLKQLLIDRNRVEEIQPGAFSQLGFLNLLSLTHNQLTYIPNMAFQGLQNIKWLRLSHNSVNYMATEAFAGLFTLTRLSLDHNELQFFPTETMTRLPEVTRLDLSFNPMTFLGEETVSMNKLTHLFMDHMSLQDLSHTAVSLSPSLTHLDLSHNQLRVLQPFTPASPKLARLNLAGNPIYCNCYLLPLREWGIRKKVKLMGVCGGPAHFSGENLEAIHPRDLRCQSQEAMLKAEFEEQTRVMSPPTPEPINKVKCPANCACEGETHHSSCENRGHNKVPLGFSPDTRLLDLRGNHFHYIPANSFPGVAKVVSLHLQRCKIVEVEPGAFHGLKGLVYLYLSENELDSLSPDAFKGMPQLTYLHLEKNKFTVFPKGAFKLLPGLLALHMENNSIAKLEPGILNGAEKLRGLYLTSNFINGVAPRALDPSPDLDTLHLGGNKLKEVPSDALAKTGNLGELRLSGNPIRWIGPHAFQPLARALKDLYLDGMGLEKVRGYIYMPVHLWFSCHSSTFSLFSCISLHSLAISYAPVSLLSYSLPMTCLCFVVLVQMSKDSLAGLGAGLRSLYLEGNQLEEVPDFNPLTGLEVINLAENPLLCDCPLLPLRMWIEKVNLKVRATCVHPPELRGRRVKDVHVFKACPGGESLPSAPLPKVSKPPKSTKPKPAHLNAPRQVKVVKTKTKARKIQTPKPTVSKKTTKRSMVV</sequence>